<dbReference type="EMBL" id="KK870173">
    <property type="protein sequence ID" value="KDQ94897.1"/>
    <property type="molecule type" value="Genomic_DNA"/>
</dbReference>
<dbReference type="OMA" id="QEQRAVM"/>
<accession>A0A067QET3</accession>
<dbReference type="PANTHER" id="PTHR46060">
    <property type="entry name" value="MARINER MOS1 TRANSPOSASE-LIKE PROTEIN"/>
    <property type="match status" value="1"/>
</dbReference>
<dbReference type="Proteomes" id="UP000027135">
    <property type="component" value="Unassembled WGS sequence"/>
</dbReference>
<sequence>IKILLSEGVPGADIYRRLCAQYAESVLSRRSVYELIEKFKESRTSVSHEEGARRPSTSTADDKFERAREIIQSNRRVTV</sequence>
<dbReference type="InterPro" id="IPR052709">
    <property type="entry name" value="Transposase-MT_Hybrid"/>
</dbReference>
<evidence type="ECO:0000256" key="1">
    <source>
        <dbReference type="SAM" id="MobiDB-lite"/>
    </source>
</evidence>
<reference evidence="2 3" key="1">
    <citation type="journal article" date="2014" name="Nat. Commun.">
        <title>Molecular traces of alternative social organization in a termite genome.</title>
        <authorList>
            <person name="Terrapon N."/>
            <person name="Li C."/>
            <person name="Robertson H.M."/>
            <person name="Ji L."/>
            <person name="Meng X."/>
            <person name="Booth W."/>
            <person name="Chen Z."/>
            <person name="Childers C.P."/>
            <person name="Glastad K.M."/>
            <person name="Gokhale K."/>
            <person name="Gowin J."/>
            <person name="Gronenberg W."/>
            <person name="Hermansen R.A."/>
            <person name="Hu H."/>
            <person name="Hunt B.G."/>
            <person name="Huylmans A.K."/>
            <person name="Khalil S.M."/>
            <person name="Mitchell R.D."/>
            <person name="Munoz-Torres M.C."/>
            <person name="Mustard J.A."/>
            <person name="Pan H."/>
            <person name="Reese J.T."/>
            <person name="Scharf M.E."/>
            <person name="Sun F."/>
            <person name="Vogel H."/>
            <person name="Xiao J."/>
            <person name="Yang W."/>
            <person name="Yang Z."/>
            <person name="Yang Z."/>
            <person name="Zhou J."/>
            <person name="Zhu J."/>
            <person name="Brent C.S."/>
            <person name="Elsik C.G."/>
            <person name="Goodisman M.A."/>
            <person name="Liberles D.A."/>
            <person name="Roe R.M."/>
            <person name="Vargo E.L."/>
            <person name="Vilcinskas A."/>
            <person name="Wang J."/>
            <person name="Bornberg-Bauer E."/>
            <person name="Korb J."/>
            <person name="Zhang G."/>
            <person name="Liebig J."/>
        </authorList>
    </citation>
    <scope>NUCLEOTIDE SEQUENCE [LARGE SCALE GENOMIC DNA]</scope>
    <source>
        <tissue evidence="2">Whole organism</tissue>
    </source>
</reference>
<name>A0A067QET3_ZOONE</name>
<evidence type="ECO:0000313" key="3">
    <source>
        <dbReference type="Proteomes" id="UP000027135"/>
    </source>
</evidence>
<feature type="region of interest" description="Disordered" evidence="1">
    <location>
        <begin position="42"/>
        <end position="65"/>
    </location>
</feature>
<dbReference type="InParanoid" id="A0A067QET3"/>
<dbReference type="AlphaFoldDB" id="A0A067QET3"/>
<proteinExistence type="predicted"/>
<protein>
    <recommendedName>
        <fullName evidence="4">Mos1 transposase HTH domain-containing protein</fullName>
    </recommendedName>
</protein>
<organism evidence="2 3">
    <name type="scientific">Zootermopsis nevadensis</name>
    <name type="common">Dampwood termite</name>
    <dbReference type="NCBI Taxonomy" id="136037"/>
    <lineage>
        <taxon>Eukaryota</taxon>
        <taxon>Metazoa</taxon>
        <taxon>Ecdysozoa</taxon>
        <taxon>Arthropoda</taxon>
        <taxon>Hexapoda</taxon>
        <taxon>Insecta</taxon>
        <taxon>Pterygota</taxon>
        <taxon>Neoptera</taxon>
        <taxon>Polyneoptera</taxon>
        <taxon>Dictyoptera</taxon>
        <taxon>Blattodea</taxon>
        <taxon>Blattoidea</taxon>
        <taxon>Termitoidae</taxon>
        <taxon>Termopsidae</taxon>
        <taxon>Zootermopsis</taxon>
    </lineage>
</organism>
<dbReference type="PANTHER" id="PTHR46060:SF1">
    <property type="entry name" value="MARINER MOS1 TRANSPOSASE-LIKE PROTEIN"/>
    <property type="match status" value="1"/>
</dbReference>
<feature type="compositionally biased region" description="Basic and acidic residues" evidence="1">
    <location>
        <begin position="42"/>
        <end position="53"/>
    </location>
</feature>
<keyword evidence="3" id="KW-1185">Reference proteome</keyword>
<feature type="non-terminal residue" evidence="2">
    <location>
        <position position="79"/>
    </location>
</feature>
<evidence type="ECO:0000313" key="2">
    <source>
        <dbReference type="EMBL" id="KDQ94897.1"/>
    </source>
</evidence>
<gene>
    <name evidence="2" type="ORF">L798_06390</name>
</gene>
<feature type="non-terminal residue" evidence="2">
    <location>
        <position position="1"/>
    </location>
</feature>
<evidence type="ECO:0008006" key="4">
    <source>
        <dbReference type="Google" id="ProtNLM"/>
    </source>
</evidence>